<dbReference type="PANTHER" id="PTHR13633:SF3">
    <property type="entry name" value="MITOCHONDRIAL TRANSCRIPTION RESCUE FACTOR 1"/>
    <property type="match status" value="1"/>
</dbReference>
<dbReference type="PANTHER" id="PTHR13633">
    <property type="entry name" value="MITOCHONDRIAL TRANSCRIPTION RESCUE FACTOR 1"/>
    <property type="match status" value="1"/>
</dbReference>
<dbReference type="Proteomes" id="UP000005226">
    <property type="component" value="Chromosome 2"/>
</dbReference>
<dbReference type="InParanoid" id="A0A3B5K6B8"/>
<dbReference type="InterPro" id="IPR057896">
    <property type="entry name" value="MTRES1_C"/>
</dbReference>
<name>A0A3B5K6B8_TAKRU</name>
<dbReference type="GO" id="GO:1903108">
    <property type="term" value="P:regulation of mitochondrial transcription"/>
    <property type="evidence" value="ECO:0007669"/>
    <property type="project" value="TreeGrafter"/>
</dbReference>
<dbReference type="Ensembl" id="ENSTRUT00000051106.2">
    <property type="protein sequence ID" value="ENSTRUP00000051084.1"/>
    <property type="gene ID" value="ENSTRUG00000022825.2"/>
</dbReference>
<protein>
    <submittedName>
        <fullName evidence="4">Mitochondrial transcription rescue factor 1</fullName>
    </submittedName>
</protein>
<dbReference type="STRING" id="31033.ENSTRUP00000051084"/>
<evidence type="ECO:0000256" key="1">
    <source>
        <dbReference type="PROSITE-ProRule" id="PRU00182"/>
    </source>
</evidence>
<dbReference type="GO" id="GO:0003723">
    <property type="term" value="F:RNA binding"/>
    <property type="evidence" value="ECO:0007669"/>
    <property type="project" value="UniProtKB-KW"/>
</dbReference>
<reference evidence="4" key="3">
    <citation type="submission" date="2025-09" db="UniProtKB">
        <authorList>
            <consortium name="Ensembl"/>
        </authorList>
    </citation>
    <scope>IDENTIFICATION</scope>
</reference>
<reference evidence="4 5" key="1">
    <citation type="journal article" date="2011" name="Genome Biol. Evol.">
        <title>Integration of the genetic map and genome assembly of fugu facilitates insights into distinct features of genome evolution in teleosts and mammals.</title>
        <authorList>
            <person name="Kai W."/>
            <person name="Kikuchi K."/>
            <person name="Tohari S."/>
            <person name="Chew A.K."/>
            <person name="Tay A."/>
            <person name="Fujiwara A."/>
            <person name="Hosoya S."/>
            <person name="Suetake H."/>
            <person name="Naruse K."/>
            <person name="Brenner S."/>
            <person name="Suzuki Y."/>
            <person name="Venkatesh B."/>
        </authorList>
    </citation>
    <scope>NUCLEOTIDE SEQUENCE [LARGE SCALE GENOMIC DNA]</scope>
</reference>
<evidence type="ECO:0000313" key="4">
    <source>
        <dbReference type="Ensembl" id="ENSTRUP00000051084.1"/>
    </source>
</evidence>
<dbReference type="GeneTree" id="ENSGT00390000009366"/>
<organism evidence="4 5">
    <name type="scientific">Takifugu rubripes</name>
    <name type="common">Japanese pufferfish</name>
    <name type="synonym">Fugu rubripes</name>
    <dbReference type="NCBI Taxonomy" id="31033"/>
    <lineage>
        <taxon>Eukaryota</taxon>
        <taxon>Metazoa</taxon>
        <taxon>Chordata</taxon>
        <taxon>Craniata</taxon>
        <taxon>Vertebrata</taxon>
        <taxon>Euteleostomi</taxon>
        <taxon>Actinopterygii</taxon>
        <taxon>Neopterygii</taxon>
        <taxon>Teleostei</taxon>
        <taxon>Neoteleostei</taxon>
        <taxon>Acanthomorphata</taxon>
        <taxon>Eupercaria</taxon>
        <taxon>Tetraodontiformes</taxon>
        <taxon>Tetradontoidea</taxon>
        <taxon>Tetraodontidae</taxon>
        <taxon>Takifugu</taxon>
    </lineage>
</organism>
<reference evidence="4" key="2">
    <citation type="submission" date="2025-08" db="UniProtKB">
        <authorList>
            <consortium name="Ensembl"/>
        </authorList>
    </citation>
    <scope>IDENTIFICATION</scope>
</reference>
<feature type="region of interest" description="Disordered" evidence="2">
    <location>
        <begin position="111"/>
        <end position="151"/>
    </location>
</feature>
<dbReference type="OrthoDB" id="4150at2759"/>
<dbReference type="CTD" id="51250"/>
<accession>A0A3B5K6B8</accession>
<dbReference type="Pfam" id="PF25818">
    <property type="entry name" value="MTRES1_C"/>
    <property type="match status" value="1"/>
</dbReference>
<dbReference type="AlphaFoldDB" id="A0A3B5K6B8"/>
<gene>
    <name evidence="4" type="primary">mtres1</name>
</gene>
<feature type="compositionally biased region" description="Acidic residues" evidence="2">
    <location>
        <begin position="122"/>
        <end position="143"/>
    </location>
</feature>
<dbReference type="FunCoup" id="A0A3B5K6B8">
    <property type="interactions" value="2"/>
</dbReference>
<dbReference type="PROSITE" id="PS50889">
    <property type="entry name" value="S4"/>
    <property type="match status" value="1"/>
</dbReference>
<evidence type="ECO:0000313" key="5">
    <source>
        <dbReference type="Proteomes" id="UP000005226"/>
    </source>
</evidence>
<feature type="domain" description="Mitochondrial transcription rescue factor 1 C-terminal" evidence="3">
    <location>
        <begin position="152"/>
        <end position="254"/>
    </location>
</feature>
<dbReference type="KEGG" id="tru:101069585"/>
<evidence type="ECO:0000256" key="2">
    <source>
        <dbReference type="SAM" id="MobiDB-lite"/>
    </source>
</evidence>
<sequence>MPTGINSTEEEETGDVKLAMRGYSIVTGWSTSMKRLVVHALAMRQLGRLNPHHIIATGYGPWQTEWCPRAIHVRQLWGCAAIPALGSHRPAPCGRDSAGAWPLHHLRFKSNKKKGSAKTTSEEDEEDDEVHPEDSDYEDDADENSNLPKDYKDVEKNVQSFRYDVIMKAGLDLARNKIEDAFYDNKLRLNGQRLIKKSKTVKVGDTLDLVLSENRENNTVALMRVAPRRVFGETTSTEKYRVVLRRWKYIELPKDEAFKS</sequence>
<proteinExistence type="predicted"/>
<dbReference type="GO" id="GO:0005739">
    <property type="term" value="C:mitochondrion"/>
    <property type="evidence" value="ECO:0007669"/>
    <property type="project" value="TreeGrafter"/>
</dbReference>
<dbReference type="GeneID" id="101069585"/>
<keyword evidence="1" id="KW-0694">RNA-binding</keyword>
<evidence type="ECO:0000259" key="3">
    <source>
        <dbReference type="Pfam" id="PF25818"/>
    </source>
</evidence>
<dbReference type="RefSeq" id="XP_003962362.2">
    <property type="nucleotide sequence ID" value="XM_003962313.3"/>
</dbReference>
<keyword evidence="5" id="KW-1185">Reference proteome</keyword>
<dbReference type="OMA" id="SLFCSCQ"/>